<keyword evidence="3" id="KW-1185">Reference proteome</keyword>
<dbReference type="PANTHER" id="PTHR42870:SF1">
    <property type="entry name" value="NON-SPECIFIC LIPID-TRANSFER PROTEIN-LIKE 2"/>
    <property type="match status" value="1"/>
</dbReference>
<feature type="domain" description="Thiolase C-terminal" evidence="1">
    <location>
        <begin position="2"/>
        <end position="129"/>
    </location>
</feature>
<dbReference type="InterPro" id="IPR016039">
    <property type="entry name" value="Thiolase-like"/>
</dbReference>
<dbReference type="InterPro" id="IPR055140">
    <property type="entry name" value="Thiolase_C_2"/>
</dbReference>
<evidence type="ECO:0000313" key="3">
    <source>
        <dbReference type="Proteomes" id="UP001589575"/>
    </source>
</evidence>
<dbReference type="Pfam" id="PF22691">
    <property type="entry name" value="Thiolase_C_1"/>
    <property type="match status" value="1"/>
</dbReference>
<organism evidence="2 3">
    <name type="scientific">Citricoccus parietis</name>
    <dbReference type="NCBI Taxonomy" id="592307"/>
    <lineage>
        <taxon>Bacteria</taxon>
        <taxon>Bacillati</taxon>
        <taxon>Actinomycetota</taxon>
        <taxon>Actinomycetes</taxon>
        <taxon>Micrococcales</taxon>
        <taxon>Micrococcaceae</taxon>
        <taxon>Citricoccus</taxon>
    </lineage>
</organism>
<dbReference type="EMBL" id="JBHMFI010000001">
    <property type="protein sequence ID" value="MFB9073148.1"/>
    <property type="molecule type" value="Genomic_DNA"/>
</dbReference>
<comment type="caution">
    <text evidence="2">The sequence shown here is derived from an EMBL/GenBank/DDBJ whole genome shotgun (WGS) entry which is preliminary data.</text>
</comment>
<protein>
    <recommendedName>
        <fullName evidence="1">Thiolase C-terminal domain-containing protein</fullName>
    </recommendedName>
</protein>
<dbReference type="Proteomes" id="UP001589575">
    <property type="component" value="Unassembled WGS sequence"/>
</dbReference>
<dbReference type="PANTHER" id="PTHR42870">
    <property type="entry name" value="ACETYL-COA C-ACETYLTRANSFERASE"/>
    <property type="match status" value="1"/>
</dbReference>
<sequence length="131" mass="13544">MNAAQKAGGQAFEEAGLRPSDVDFAELYAPCTIVEVLVSEALGFAPRGAGARFAAEGRTSLGGDIPLSTSGGLTSRGHPAYVTPLYNLLEACEQLMHGAGDRQVEDAAIGLATAELGNYNAALVHILERVS</sequence>
<proteinExistence type="predicted"/>
<dbReference type="SUPFAM" id="SSF53901">
    <property type="entry name" value="Thiolase-like"/>
    <property type="match status" value="1"/>
</dbReference>
<gene>
    <name evidence="2" type="ORF">ACFFX0_18850</name>
</gene>
<reference evidence="2 3" key="1">
    <citation type="submission" date="2024-09" db="EMBL/GenBank/DDBJ databases">
        <authorList>
            <person name="Sun Q."/>
            <person name="Mori K."/>
        </authorList>
    </citation>
    <scope>NUCLEOTIDE SEQUENCE [LARGE SCALE GENOMIC DNA]</scope>
    <source>
        <strain evidence="2 3">CCM 7609</strain>
    </source>
</reference>
<name>A0ABV5G2I3_9MICC</name>
<evidence type="ECO:0000313" key="2">
    <source>
        <dbReference type="EMBL" id="MFB9073148.1"/>
    </source>
</evidence>
<dbReference type="Gene3D" id="3.40.47.10">
    <property type="match status" value="1"/>
</dbReference>
<accession>A0ABV5G2I3</accession>
<evidence type="ECO:0000259" key="1">
    <source>
        <dbReference type="Pfam" id="PF22691"/>
    </source>
</evidence>